<keyword evidence="1" id="KW-1133">Transmembrane helix</keyword>
<dbReference type="AlphaFoldDB" id="A0A2M7CIQ9"/>
<feature type="transmembrane region" description="Helical" evidence="1">
    <location>
        <begin position="29"/>
        <end position="51"/>
    </location>
</feature>
<organism evidence="2 3">
    <name type="scientific">Candidatus Berkelbacteria bacterium CG03_land_8_20_14_0_80_40_36</name>
    <dbReference type="NCBI Taxonomy" id="1974509"/>
    <lineage>
        <taxon>Bacteria</taxon>
        <taxon>Candidatus Berkelbacteria</taxon>
    </lineage>
</organism>
<evidence type="ECO:0000313" key="2">
    <source>
        <dbReference type="EMBL" id="PIV25489.1"/>
    </source>
</evidence>
<evidence type="ECO:0000256" key="1">
    <source>
        <dbReference type="SAM" id="Phobius"/>
    </source>
</evidence>
<comment type="caution">
    <text evidence="2">The sequence shown here is derived from an EMBL/GenBank/DDBJ whole genome shotgun (WGS) entry which is preliminary data.</text>
</comment>
<proteinExistence type="predicted"/>
<name>A0A2M7CIQ9_9BACT</name>
<keyword evidence="1" id="KW-0472">Membrane</keyword>
<reference evidence="3" key="1">
    <citation type="submission" date="2017-09" db="EMBL/GenBank/DDBJ databases">
        <title>Depth-based differentiation of microbial function through sediment-hosted aquifers and enrichment of novel symbionts in the deep terrestrial subsurface.</title>
        <authorList>
            <person name="Probst A.J."/>
            <person name="Ladd B."/>
            <person name="Jarett J.K."/>
            <person name="Geller-Mcgrath D.E."/>
            <person name="Sieber C.M.K."/>
            <person name="Emerson J.B."/>
            <person name="Anantharaman K."/>
            <person name="Thomas B.C."/>
            <person name="Malmstrom R."/>
            <person name="Stieglmeier M."/>
            <person name="Klingl A."/>
            <person name="Woyke T."/>
            <person name="Ryan C.M."/>
            <person name="Banfield J.F."/>
        </authorList>
    </citation>
    <scope>NUCLEOTIDE SEQUENCE [LARGE SCALE GENOMIC DNA]</scope>
</reference>
<sequence length="69" mass="7030">MKIAALTDDTGGLIGDKPSGVKWDNVPEIVSVIFNTVIVAAGAIFVILLLVGGIQYLTGSGNEEATGKA</sequence>
<feature type="non-terminal residue" evidence="2">
    <location>
        <position position="69"/>
    </location>
</feature>
<accession>A0A2M7CIQ9</accession>
<keyword evidence="1" id="KW-0812">Transmembrane</keyword>
<dbReference type="EMBL" id="PEUM01000035">
    <property type="protein sequence ID" value="PIV25489.1"/>
    <property type="molecule type" value="Genomic_DNA"/>
</dbReference>
<protein>
    <submittedName>
        <fullName evidence="2">Uncharacterized protein</fullName>
    </submittedName>
</protein>
<dbReference type="Proteomes" id="UP000229966">
    <property type="component" value="Unassembled WGS sequence"/>
</dbReference>
<gene>
    <name evidence="2" type="ORF">COS38_01360</name>
</gene>
<evidence type="ECO:0000313" key="3">
    <source>
        <dbReference type="Proteomes" id="UP000229966"/>
    </source>
</evidence>